<keyword evidence="7" id="KW-0732">Signal</keyword>
<evidence type="ECO:0000259" key="9">
    <source>
        <dbReference type="PROSITE" id="PS50110"/>
    </source>
</evidence>
<dbReference type="InterPro" id="IPR003594">
    <property type="entry name" value="HATPase_dom"/>
</dbReference>
<evidence type="ECO:0000256" key="2">
    <source>
        <dbReference type="ARBA" id="ARBA00012438"/>
    </source>
</evidence>
<sequence>MGGDVRNVLALWLCVVLSVGQALARDDRANQDAWDDNVPPVFSHLTPAEGLPYPVALGLAQDGKGFIWAATPGGVARWDGYRMTVFRHDDDDPNSLPDNIVTKAFADEYGRPWFSTVSGVVVRFDEASQGFVTYRHPQGDFGRLNGICGDGKGGVWTASRQGAFRLDVATRTWQREEGIPKGEATSILIDRGGRTWVGTAGGGIWKRQPGGAFVPVTMPVDLGIDAATALYEDVNGKIWFGTRHGAVGYISADGGKAVLETVLERSHYRVTAFAEPRPGVLWVAEYGGGIREFHLESKRVRGLRRDPTAATSLGDDTVTDLLVDRSGLVWAGTLRGIDRHIPTNQRVVTVVNHRDGGLTGHDVRSVAAADDGGVWLGFRVSGLALVEPGARLSADMPATGPWPEGLPGGPVQAVADTADGRVWAGLPSGLFEIDIKTGRVTPYAPLKDSNIQTLYRDHDSLWAGGSMGLVNIPLDGGIPRFYRSVRDDVTTLSDNSVQAIHRDRAQRLWVGTQRGFDLLEDAQSGRFRRVFNDPGDSASLPSDIINRIAEDRFGRLWLATGNGIGIFDPEQEGRLRFTRVGRAQGLGSGTVLSVIEGEGGLMVAGTGDGLSVLDPETLKVRTLGPPEGLEIKTFWAGSATRMKDGTLVLGGFGGMAVVRPTVLPSWDFRPPVVVTDIRVGGQPVLLAEKIEIPSGEDSIQVDYSALDYSAPERNRYAYRLDKSDWVYTDAYHRTASYTNLPPGVHKLELMGSSSIGKWGEPLELSIHVLPAWYQTAWFRSILWLSILGGGIGLILMRKAYHQRRETELNQQVIAKTAEAEAARQWALAGEEHARRAKEVAEAADAMKSRFLAIIGHEIRTPLNGLLGMLQILDLGRLDEDQRQSLSRAKQAGDNLRLLVESVLEYGREGSQSAEITLDDMDMRALAQEIAAMLRPHAEAKGLALILEVLPDEEMWIRSHRVKLSRILLNLIGNAVKFTDHGSVTITVAVTDDDTRRHVVVTVTDTGIGVPPDMSQAIFSEFIQADDSITRRFGGVGLGLALSRRMATHLGGELVHDGTVANGSRFRLDFRAEWGAPPPAPTVEALPDPTGSGGLRVLVVDDEEINLRVAERMLTHMGHHVSVATCGHDAVAAMTQSGFDVVLMDVRMPDMDGMEAALRIRNQETALGRGRAVIIAMTADLNDEVRRQCLDAGMDETLAKPVRIEDLQRLAATARPVVPSSRGLDLGFLAQQVDILGPREMIRLVRLFQKVSRDMITSMEKAAQSGDRDGVQALAHRLRSASGSLGMMELGAMTSEVEAAAKVASAELTGMLGQLRAGRLAGLKALAVYARSLR</sequence>
<dbReference type="PROSITE" id="PS50894">
    <property type="entry name" value="HPT"/>
    <property type="match status" value="1"/>
</dbReference>
<dbReference type="InterPro" id="IPR011110">
    <property type="entry name" value="Reg_prop"/>
</dbReference>
<dbReference type="Pfam" id="PF07494">
    <property type="entry name" value="Reg_prop"/>
    <property type="match status" value="2"/>
</dbReference>
<dbReference type="InterPro" id="IPR013783">
    <property type="entry name" value="Ig-like_fold"/>
</dbReference>
<dbReference type="SMART" id="SM00388">
    <property type="entry name" value="HisKA"/>
    <property type="match status" value="1"/>
</dbReference>
<dbReference type="SUPFAM" id="SSF52172">
    <property type="entry name" value="CheY-like"/>
    <property type="match status" value="1"/>
</dbReference>
<dbReference type="Pfam" id="PF02518">
    <property type="entry name" value="HATPase_c"/>
    <property type="match status" value="1"/>
</dbReference>
<feature type="modified residue" description="4-aspartylphosphate" evidence="6">
    <location>
        <position position="1144"/>
    </location>
</feature>
<keyword evidence="11" id="KW-0418">Kinase</keyword>
<dbReference type="PANTHER" id="PTHR45339">
    <property type="entry name" value="HYBRID SIGNAL TRANSDUCTION HISTIDINE KINASE J"/>
    <property type="match status" value="1"/>
</dbReference>
<evidence type="ECO:0000259" key="10">
    <source>
        <dbReference type="PROSITE" id="PS50894"/>
    </source>
</evidence>
<dbReference type="Pfam" id="PF01627">
    <property type="entry name" value="Hpt"/>
    <property type="match status" value="1"/>
</dbReference>
<reference evidence="11" key="1">
    <citation type="journal article" date="2007" name="J. Bacteriol.">
        <title>Comparative genome analysis of four magnetotactic bacteria reveals a complex set of group-specific genes implicated in magnetosome biomineralization and function.</title>
        <authorList>
            <person name="Richter M."/>
            <person name="Kube M."/>
            <person name="Bazylinski D.A."/>
            <person name="Lombardot T."/>
            <person name="Gloeckner F.O."/>
            <person name="Reinhardt R."/>
            <person name="Schueler D."/>
        </authorList>
    </citation>
    <scope>NUCLEOTIDE SEQUENCE</scope>
    <source>
        <strain evidence="11">MSR-1</strain>
    </source>
</reference>
<dbReference type="InterPro" id="IPR004358">
    <property type="entry name" value="Sig_transdc_His_kin-like_C"/>
</dbReference>
<dbReference type="EMBL" id="CU459003">
    <property type="protein sequence ID" value="CAM74617.1"/>
    <property type="molecule type" value="Genomic_DNA"/>
</dbReference>
<dbReference type="Gene3D" id="2.60.40.10">
    <property type="entry name" value="Immunoglobulins"/>
    <property type="match status" value="1"/>
</dbReference>
<evidence type="ECO:0000256" key="1">
    <source>
        <dbReference type="ARBA" id="ARBA00000085"/>
    </source>
</evidence>
<dbReference type="InterPro" id="IPR008207">
    <property type="entry name" value="Sig_transdc_His_kin_Hpt_dom"/>
</dbReference>
<dbReference type="SMART" id="SM00448">
    <property type="entry name" value="REC"/>
    <property type="match status" value="1"/>
</dbReference>
<comment type="catalytic activity">
    <reaction evidence="1">
        <text>ATP + protein L-histidine = ADP + protein N-phospho-L-histidine.</text>
        <dbReference type="EC" id="2.7.13.3"/>
    </reaction>
</comment>
<evidence type="ECO:0000313" key="11">
    <source>
        <dbReference type="EMBL" id="CAM74617.1"/>
    </source>
</evidence>
<evidence type="ECO:0000259" key="8">
    <source>
        <dbReference type="PROSITE" id="PS50109"/>
    </source>
</evidence>
<dbReference type="InterPro" id="IPR011006">
    <property type="entry name" value="CheY-like_superfamily"/>
</dbReference>
<dbReference type="InterPro" id="IPR005467">
    <property type="entry name" value="His_kinase_dom"/>
</dbReference>
<dbReference type="InterPro" id="IPR015943">
    <property type="entry name" value="WD40/YVTN_repeat-like_dom_sf"/>
</dbReference>
<evidence type="ECO:0000256" key="6">
    <source>
        <dbReference type="PROSITE-ProRule" id="PRU00169"/>
    </source>
</evidence>
<evidence type="ECO:0000256" key="3">
    <source>
        <dbReference type="ARBA" id="ARBA00022553"/>
    </source>
</evidence>
<keyword evidence="11" id="KW-0808">Transferase</keyword>
<dbReference type="InterPro" id="IPR036641">
    <property type="entry name" value="HPT_dom_sf"/>
</dbReference>
<dbReference type="Pfam" id="PF00512">
    <property type="entry name" value="HisKA"/>
    <property type="match status" value="1"/>
</dbReference>
<dbReference type="CDD" id="cd00082">
    <property type="entry name" value="HisKA"/>
    <property type="match status" value="1"/>
</dbReference>
<dbReference type="PANTHER" id="PTHR45339:SF5">
    <property type="entry name" value="HISTIDINE KINASE"/>
    <property type="match status" value="1"/>
</dbReference>
<accession>A4TVG0</accession>
<dbReference type="InterPro" id="IPR001789">
    <property type="entry name" value="Sig_transdc_resp-reg_receiver"/>
</dbReference>
<dbReference type="EC" id="2.7.13.3" evidence="2"/>
<name>A4TVG0_9PROT</name>
<dbReference type="InterPro" id="IPR003661">
    <property type="entry name" value="HisK_dim/P_dom"/>
</dbReference>
<dbReference type="PROSITE" id="PS50110">
    <property type="entry name" value="RESPONSE_REGULATORY"/>
    <property type="match status" value="1"/>
</dbReference>
<dbReference type="GO" id="GO:0005886">
    <property type="term" value="C:plasma membrane"/>
    <property type="evidence" value="ECO:0007669"/>
    <property type="project" value="UniProtKB-SubCell"/>
</dbReference>
<keyword evidence="3 6" id="KW-0597">Phosphoprotein</keyword>
<dbReference type="GO" id="GO:0005524">
    <property type="term" value="F:ATP binding"/>
    <property type="evidence" value="ECO:0007669"/>
    <property type="project" value="UniProtKB-KW"/>
</dbReference>
<dbReference type="Gene3D" id="3.30.565.10">
    <property type="entry name" value="Histidine kinase-like ATPase, C-terminal domain"/>
    <property type="match status" value="1"/>
</dbReference>
<feature type="domain" description="Response regulatory" evidence="9">
    <location>
        <begin position="1095"/>
        <end position="1214"/>
    </location>
</feature>
<dbReference type="Gene3D" id="1.10.287.130">
    <property type="match status" value="1"/>
</dbReference>
<dbReference type="SUPFAM" id="SSF47384">
    <property type="entry name" value="Homodimeric domain of signal transducing histidine kinase"/>
    <property type="match status" value="1"/>
</dbReference>
<dbReference type="PROSITE" id="PS50109">
    <property type="entry name" value="HIS_KIN"/>
    <property type="match status" value="1"/>
</dbReference>
<feature type="chain" id="PRO_5002674197" description="histidine kinase" evidence="7">
    <location>
        <begin position="25"/>
        <end position="1333"/>
    </location>
</feature>
<organism evidence="11">
    <name type="scientific">Magnetospirillum gryphiswaldense</name>
    <dbReference type="NCBI Taxonomy" id="55518"/>
    <lineage>
        <taxon>Bacteria</taxon>
        <taxon>Pseudomonadati</taxon>
        <taxon>Pseudomonadota</taxon>
        <taxon>Alphaproteobacteria</taxon>
        <taxon>Rhodospirillales</taxon>
        <taxon>Rhodospirillaceae</taxon>
        <taxon>Magnetospirillum</taxon>
    </lineage>
</organism>
<feature type="modified residue" description="Phosphohistidine" evidence="5">
    <location>
        <position position="1275"/>
    </location>
</feature>
<proteinExistence type="predicted"/>
<evidence type="ECO:0000256" key="5">
    <source>
        <dbReference type="PROSITE-ProRule" id="PRU00110"/>
    </source>
</evidence>
<dbReference type="Pfam" id="PF07495">
    <property type="entry name" value="Y_Y_Y"/>
    <property type="match status" value="1"/>
</dbReference>
<dbReference type="GO" id="GO:0000155">
    <property type="term" value="F:phosphorelay sensor kinase activity"/>
    <property type="evidence" value="ECO:0007669"/>
    <property type="project" value="InterPro"/>
</dbReference>
<keyword evidence="4" id="KW-0902">Two-component regulatory system</keyword>
<feature type="domain" description="Histidine kinase" evidence="8">
    <location>
        <begin position="853"/>
        <end position="1073"/>
    </location>
</feature>
<dbReference type="Gene3D" id="1.20.120.160">
    <property type="entry name" value="HPT domain"/>
    <property type="match status" value="1"/>
</dbReference>
<evidence type="ECO:0000256" key="4">
    <source>
        <dbReference type="ARBA" id="ARBA00023012"/>
    </source>
</evidence>
<dbReference type="SUPFAM" id="SSF63829">
    <property type="entry name" value="Calcium-dependent phosphotriesterase"/>
    <property type="match status" value="3"/>
</dbReference>
<dbReference type="InterPro" id="IPR011123">
    <property type="entry name" value="Y_Y_Y"/>
</dbReference>
<gene>
    <name evidence="11" type="ORF">MGR_2807</name>
</gene>
<dbReference type="InterPro" id="IPR036097">
    <property type="entry name" value="HisK_dim/P_sf"/>
</dbReference>
<dbReference type="SUPFAM" id="SSF47226">
    <property type="entry name" value="Histidine-containing phosphotransfer domain, HPT domain"/>
    <property type="match status" value="1"/>
</dbReference>
<dbReference type="Gene3D" id="3.40.50.2300">
    <property type="match status" value="1"/>
</dbReference>
<dbReference type="SMART" id="SM00387">
    <property type="entry name" value="HATPase_c"/>
    <property type="match status" value="1"/>
</dbReference>
<dbReference type="InterPro" id="IPR036890">
    <property type="entry name" value="HATPase_C_sf"/>
</dbReference>
<dbReference type="CDD" id="cd17546">
    <property type="entry name" value="REC_hyHK_CKI1_RcsC-like"/>
    <property type="match status" value="1"/>
</dbReference>
<protein>
    <recommendedName>
        <fullName evidence="2">histidine kinase</fullName>
        <ecNumber evidence="2">2.7.13.3</ecNumber>
    </recommendedName>
</protein>
<dbReference type="SUPFAM" id="SSF55874">
    <property type="entry name" value="ATPase domain of HSP90 chaperone/DNA topoisomerase II/histidine kinase"/>
    <property type="match status" value="1"/>
</dbReference>
<dbReference type="Pfam" id="PF00072">
    <property type="entry name" value="Response_reg"/>
    <property type="match status" value="1"/>
</dbReference>
<feature type="signal peptide" evidence="7">
    <location>
        <begin position="1"/>
        <end position="24"/>
    </location>
</feature>
<dbReference type="PRINTS" id="PR00344">
    <property type="entry name" value="BCTRLSENSOR"/>
</dbReference>
<dbReference type="Gene3D" id="2.130.10.10">
    <property type="entry name" value="YVTN repeat-like/Quinoprotein amine dehydrogenase"/>
    <property type="match status" value="3"/>
</dbReference>
<dbReference type="CDD" id="cd16922">
    <property type="entry name" value="HATPase_EvgS-ArcB-TorS-like"/>
    <property type="match status" value="1"/>
</dbReference>
<evidence type="ECO:0000256" key="7">
    <source>
        <dbReference type="SAM" id="SignalP"/>
    </source>
</evidence>
<feature type="domain" description="HPt" evidence="10">
    <location>
        <begin position="1236"/>
        <end position="1328"/>
    </location>
</feature>